<dbReference type="Proteomes" id="UP000634206">
    <property type="component" value="Unassembled WGS sequence"/>
</dbReference>
<name>A0AAE2S9J0_9BACT</name>
<organism evidence="3 4">
    <name type="scientific">Oceaniferula flava</name>
    <dbReference type="NCBI Taxonomy" id="2800421"/>
    <lineage>
        <taxon>Bacteria</taxon>
        <taxon>Pseudomonadati</taxon>
        <taxon>Verrucomicrobiota</taxon>
        <taxon>Verrucomicrobiia</taxon>
        <taxon>Verrucomicrobiales</taxon>
        <taxon>Verrucomicrobiaceae</taxon>
        <taxon>Oceaniferula</taxon>
    </lineage>
</organism>
<evidence type="ECO:0000313" key="4">
    <source>
        <dbReference type="Proteomes" id="UP000634206"/>
    </source>
</evidence>
<evidence type="ECO:0008006" key="5">
    <source>
        <dbReference type="Google" id="ProtNLM"/>
    </source>
</evidence>
<evidence type="ECO:0000256" key="2">
    <source>
        <dbReference type="SAM" id="MobiDB-lite"/>
    </source>
</evidence>
<feature type="coiled-coil region" evidence="1">
    <location>
        <begin position="166"/>
        <end position="193"/>
    </location>
</feature>
<keyword evidence="4" id="KW-1185">Reference proteome</keyword>
<protein>
    <recommendedName>
        <fullName evidence="5">Transposase</fullName>
    </recommendedName>
</protein>
<comment type="caution">
    <text evidence="3">The sequence shown here is derived from an EMBL/GenBank/DDBJ whole genome shotgun (WGS) entry which is preliminary data.</text>
</comment>
<evidence type="ECO:0000256" key="1">
    <source>
        <dbReference type="SAM" id="Coils"/>
    </source>
</evidence>
<feature type="region of interest" description="Disordered" evidence="2">
    <location>
        <begin position="1"/>
        <end position="93"/>
    </location>
</feature>
<evidence type="ECO:0000313" key="3">
    <source>
        <dbReference type="EMBL" id="MBK1853568.1"/>
    </source>
</evidence>
<dbReference type="InterPro" id="IPR009057">
    <property type="entry name" value="Homeodomain-like_sf"/>
</dbReference>
<dbReference type="EMBL" id="JAENIG010000001">
    <property type="protein sequence ID" value="MBK1853568.1"/>
    <property type="molecule type" value="Genomic_DNA"/>
</dbReference>
<feature type="compositionally biased region" description="Basic residues" evidence="2">
    <location>
        <begin position="1"/>
        <end position="10"/>
    </location>
</feature>
<dbReference type="SUPFAM" id="SSF46689">
    <property type="entry name" value="Homeodomain-like"/>
    <property type="match status" value="1"/>
</dbReference>
<feature type="region of interest" description="Disordered" evidence="2">
    <location>
        <begin position="132"/>
        <end position="155"/>
    </location>
</feature>
<reference evidence="3" key="1">
    <citation type="submission" date="2021-01" db="EMBL/GenBank/DDBJ databases">
        <title>Modified the classification status of verrucomicrobia.</title>
        <authorList>
            <person name="Feng X."/>
        </authorList>
    </citation>
    <scope>NUCLEOTIDE SEQUENCE</scope>
    <source>
        <strain evidence="3">5K15</strain>
    </source>
</reference>
<dbReference type="RefSeq" id="WP_309488164.1">
    <property type="nucleotide sequence ID" value="NZ_JAENIG010000001.1"/>
</dbReference>
<accession>A0AAE2S9J0</accession>
<gene>
    <name evidence="3" type="ORF">JIN83_01225</name>
</gene>
<dbReference type="AlphaFoldDB" id="A0AAE2S9J0"/>
<proteinExistence type="predicted"/>
<sequence>MPKPAKKKTVAKAPASKPAAPKANTPAKSPAKTSPKAPAKAATKAPAKPAAKAPTAKAPAKSSAKAPAKSPAKAAVKKSKGAGRGTRYSNAEKAKVLEYVDSVNAAKGRGGAAAASRKFNISQITIGQWVKKAGTPTSTKKSTAKGASKAASKSASKGFAAKLRRLADVHEAISQKEAELQALQQEYAQLKKAL</sequence>
<keyword evidence="1" id="KW-0175">Coiled coil</keyword>
<feature type="compositionally biased region" description="Low complexity" evidence="2">
    <location>
        <begin position="11"/>
        <end position="74"/>
    </location>
</feature>